<organism evidence="7">
    <name type="scientific">Caldilineaceae bacterium SB0675_bin_29</name>
    <dbReference type="NCBI Taxonomy" id="2605266"/>
    <lineage>
        <taxon>Bacteria</taxon>
        <taxon>Bacillati</taxon>
        <taxon>Chloroflexota</taxon>
        <taxon>Caldilineae</taxon>
        <taxon>Caldilineales</taxon>
        <taxon>Caldilineaceae</taxon>
    </lineage>
</organism>
<evidence type="ECO:0000256" key="5">
    <source>
        <dbReference type="ARBA" id="ARBA00023136"/>
    </source>
</evidence>
<evidence type="ECO:0000256" key="2">
    <source>
        <dbReference type="ARBA" id="ARBA00022475"/>
    </source>
</evidence>
<name>A0A6B1FZ15_9CHLR</name>
<keyword evidence="3" id="KW-0812">Transmembrane</keyword>
<dbReference type="InterPro" id="IPR033480">
    <property type="entry name" value="sCache_2"/>
</dbReference>
<dbReference type="Pfam" id="PF17200">
    <property type="entry name" value="sCache_2"/>
    <property type="match status" value="1"/>
</dbReference>
<evidence type="ECO:0000313" key="7">
    <source>
        <dbReference type="EMBL" id="MYH61307.1"/>
    </source>
</evidence>
<comment type="caution">
    <text evidence="7">The sequence shown here is derived from an EMBL/GenBank/DDBJ whole genome shotgun (WGS) entry which is preliminary data.</text>
</comment>
<protein>
    <recommendedName>
        <fullName evidence="6">Single Cache domain-containing protein</fullName>
    </recommendedName>
</protein>
<feature type="domain" description="Single Cache" evidence="6">
    <location>
        <begin position="77"/>
        <end position="152"/>
    </location>
</feature>
<keyword evidence="4" id="KW-1133">Transmembrane helix</keyword>
<dbReference type="AlphaFoldDB" id="A0A6B1FZ15"/>
<reference evidence="7" key="1">
    <citation type="submission" date="2019-09" db="EMBL/GenBank/DDBJ databases">
        <title>Characterisation of the sponge microbiome using genome-centric metagenomics.</title>
        <authorList>
            <person name="Engelberts J.P."/>
            <person name="Robbins S.J."/>
            <person name="De Goeij J.M."/>
            <person name="Aranda M."/>
            <person name="Bell S.C."/>
            <person name="Webster N.S."/>
        </authorList>
    </citation>
    <scope>NUCLEOTIDE SEQUENCE</scope>
    <source>
        <strain evidence="7">SB0675_bin_29</strain>
    </source>
</reference>
<dbReference type="Gene3D" id="3.30.450.20">
    <property type="entry name" value="PAS domain"/>
    <property type="match status" value="1"/>
</dbReference>
<dbReference type="GO" id="GO:0005886">
    <property type="term" value="C:plasma membrane"/>
    <property type="evidence" value="ECO:0007669"/>
    <property type="project" value="UniProtKB-SubCell"/>
</dbReference>
<evidence type="ECO:0000256" key="1">
    <source>
        <dbReference type="ARBA" id="ARBA00004651"/>
    </source>
</evidence>
<keyword evidence="5" id="KW-0472">Membrane</keyword>
<accession>A0A6B1FZ15</accession>
<dbReference type="EMBL" id="VYDA01000224">
    <property type="protein sequence ID" value="MYH61307.1"/>
    <property type="molecule type" value="Genomic_DNA"/>
</dbReference>
<keyword evidence="2" id="KW-1003">Cell membrane</keyword>
<sequence>MASNEIYIQTDYIIMEKSMLRSATLSFVLALALLVAGCVAIPTKNEPAAYTQALVQDAIRLYGQDGRVAAIEHYSSTDNVDGQWYVFIIGGDGYTIAHFNPAMIGRDPALRVDSTGYFYGDDVLSATEAGKWVSYVFTNPDTGEETRKHAWVVRHDGLFFGSGWYEEN</sequence>
<evidence type="ECO:0000259" key="6">
    <source>
        <dbReference type="Pfam" id="PF17200"/>
    </source>
</evidence>
<comment type="subcellular location">
    <subcellularLocation>
        <location evidence="1">Cell membrane</location>
        <topology evidence="1">Multi-pass membrane protein</topology>
    </subcellularLocation>
</comment>
<evidence type="ECO:0000256" key="3">
    <source>
        <dbReference type="ARBA" id="ARBA00022692"/>
    </source>
</evidence>
<gene>
    <name evidence="7" type="ORF">F4148_05965</name>
</gene>
<proteinExistence type="predicted"/>
<evidence type="ECO:0000256" key="4">
    <source>
        <dbReference type="ARBA" id="ARBA00022989"/>
    </source>
</evidence>